<gene>
    <name evidence="1" type="ORF">SDC9_116029</name>
</gene>
<evidence type="ECO:0000313" key="1">
    <source>
        <dbReference type="EMBL" id="MPM69085.1"/>
    </source>
</evidence>
<comment type="caution">
    <text evidence="1">The sequence shown here is derived from an EMBL/GenBank/DDBJ whole genome shotgun (WGS) entry which is preliminary data.</text>
</comment>
<accession>A0A645BV12</accession>
<protein>
    <submittedName>
        <fullName evidence="1">Uncharacterized protein</fullName>
    </submittedName>
</protein>
<dbReference type="AlphaFoldDB" id="A0A645BV12"/>
<sequence length="177" mass="18994">MPDGDAEGIASGTGDGQEVVVVRRSEDCGVGNIADQCGFRDLPHHFSRFLRSFVAVCQRIVAEPAVPAEAGVEAGFGFLLAFPRSAEDRAAESAALAESLFVLGQFAPCRRLLIGIGSQLEFPVSRRAAAHGRRWKPVLMVSGVHRDGGAELLVIGDAFRSLRRSPRLAQCRKQHTG</sequence>
<organism evidence="1">
    <name type="scientific">bioreactor metagenome</name>
    <dbReference type="NCBI Taxonomy" id="1076179"/>
    <lineage>
        <taxon>unclassified sequences</taxon>
        <taxon>metagenomes</taxon>
        <taxon>ecological metagenomes</taxon>
    </lineage>
</organism>
<reference evidence="1" key="1">
    <citation type="submission" date="2019-08" db="EMBL/GenBank/DDBJ databases">
        <authorList>
            <person name="Kucharzyk K."/>
            <person name="Murdoch R.W."/>
            <person name="Higgins S."/>
            <person name="Loffler F."/>
        </authorList>
    </citation>
    <scope>NUCLEOTIDE SEQUENCE</scope>
</reference>
<dbReference type="EMBL" id="VSSQ01022638">
    <property type="protein sequence ID" value="MPM69085.1"/>
    <property type="molecule type" value="Genomic_DNA"/>
</dbReference>
<proteinExistence type="predicted"/>
<name>A0A645BV12_9ZZZZ</name>